<comment type="function">
    <text evidence="7">Functions as a peptidoglycan terminase that cleaves nascent peptidoglycan strands endolytically to terminate their elongation.</text>
</comment>
<proteinExistence type="inferred from homology"/>
<dbReference type="Gene3D" id="3.30.1490.480">
    <property type="entry name" value="Endolytic murein transglycosylase"/>
    <property type="match status" value="2"/>
</dbReference>
<comment type="caution">
    <text evidence="8">The sequence shown here is derived from an EMBL/GenBank/DDBJ whole genome shotgun (WGS) entry which is preliminary data.</text>
</comment>
<comment type="similarity">
    <text evidence="7">Belongs to the transglycosylase MltG family.</text>
</comment>
<accession>A0A9D1T106</accession>
<keyword evidence="3 7" id="KW-1133">Transmembrane helix</keyword>
<comment type="subcellular location">
    <subcellularLocation>
        <location evidence="7">Cell membrane</location>
        <topology evidence="7">Single-pass membrane protein</topology>
    </subcellularLocation>
</comment>
<comment type="catalytic activity">
    <reaction evidence="7">
        <text>a peptidoglycan chain = a peptidoglycan chain with N-acetyl-1,6-anhydromuramyl-[peptide] at the reducing end + a peptidoglycan chain with N-acetylglucosamine at the non-reducing end.</text>
        <dbReference type="EC" id="4.2.2.29"/>
    </reaction>
</comment>
<dbReference type="PANTHER" id="PTHR30518:SF2">
    <property type="entry name" value="ENDOLYTIC MUREIN TRANSGLYCOSYLASE"/>
    <property type="match status" value="1"/>
</dbReference>
<dbReference type="AlphaFoldDB" id="A0A9D1T106"/>
<protein>
    <recommendedName>
        <fullName evidence="7">Endolytic murein transglycosylase</fullName>
        <ecNumber evidence="7">4.2.2.29</ecNumber>
    </recommendedName>
    <alternativeName>
        <fullName evidence="7">Peptidoglycan lytic transglycosylase</fullName>
    </alternativeName>
    <alternativeName>
        <fullName evidence="7">Peptidoglycan polymerization terminase</fullName>
    </alternativeName>
</protein>
<keyword evidence="4 7" id="KW-0472">Membrane</keyword>
<keyword evidence="6 7" id="KW-0961">Cell wall biogenesis/degradation</keyword>
<keyword evidence="1 7" id="KW-1003">Cell membrane</keyword>
<dbReference type="HAMAP" id="MF_02065">
    <property type="entry name" value="MltG"/>
    <property type="match status" value="1"/>
</dbReference>
<dbReference type="InterPro" id="IPR003770">
    <property type="entry name" value="MLTG-like"/>
</dbReference>
<evidence type="ECO:0000256" key="3">
    <source>
        <dbReference type="ARBA" id="ARBA00022989"/>
    </source>
</evidence>
<name>A0A9D1T106_9FIRM</name>
<evidence type="ECO:0000313" key="8">
    <source>
        <dbReference type="EMBL" id="HIV03236.1"/>
    </source>
</evidence>
<dbReference type="Proteomes" id="UP000886743">
    <property type="component" value="Unassembled WGS sequence"/>
</dbReference>
<organism evidence="8 9">
    <name type="scientific">Candidatus Aphodoplasma excrementigallinarum</name>
    <dbReference type="NCBI Taxonomy" id="2840673"/>
    <lineage>
        <taxon>Bacteria</taxon>
        <taxon>Bacillati</taxon>
        <taxon>Bacillota</taxon>
        <taxon>Clostridia</taxon>
        <taxon>Eubacteriales</taxon>
        <taxon>Candidatus Aphodoplasma</taxon>
    </lineage>
</organism>
<evidence type="ECO:0000256" key="6">
    <source>
        <dbReference type="ARBA" id="ARBA00023316"/>
    </source>
</evidence>
<sequence length="341" mass="38118">MADNKRKRKSALIPMILAVVAVVLIVQAIFMAGDVLFGSLDKESVTITIGENPDSHSVAQTLKENNVIKYPWLFELMSNIKGADGKYYSDEFEIHKGSGYNLLINGLTYADRYRTTDITIPEGSTLKEITNIVAETGYITAEDFTAALNESYDYDFLQGIDRENPLEGYLFPDTYNISNQMSGSDIVKLMLDRFEQIFTDEYRAAAQEAGYSMDEIVTLASIIEAEAGSDADRPLVSSVFHNRLDSTTYPYLESCATVQYILGERKPILSNSDIQIDSPYNTYINEGLPIGPICSPGKASIEAALYPADTDYYFFQSDADGKIYYSETYDEHEQIMSEIQP</sequence>
<dbReference type="GO" id="GO:0005886">
    <property type="term" value="C:plasma membrane"/>
    <property type="evidence" value="ECO:0007669"/>
    <property type="project" value="UniProtKB-SubCell"/>
</dbReference>
<keyword evidence="2 7" id="KW-0812">Transmembrane</keyword>
<reference evidence="8" key="1">
    <citation type="submission" date="2020-10" db="EMBL/GenBank/DDBJ databases">
        <authorList>
            <person name="Gilroy R."/>
        </authorList>
    </citation>
    <scope>NUCLEOTIDE SEQUENCE</scope>
    <source>
        <strain evidence="8">4920</strain>
    </source>
</reference>
<evidence type="ECO:0000256" key="7">
    <source>
        <dbReference type="HAMAP-Rule" id="MF_02065"/>
    </source>
</evidence>
<evidence type="ECO:0000256" key="5">
    <source>
        <dbReference type="ARBA" id="ARBA00023239"/>
    </source>
</evidence>
<evidence type="ECO:0000256" key="4">
    <source>
        <dbReference type="ARBA" id="ARBA00023136"/>
    </source>
</evidence>
<dbReference type="EC" id="4.2.2.29" evidence="7"/>
<keyword evidence="5 7" id="KW-0456">Lyase</keyword>
<dbReference type="Pfam" id="PF02618">
    <property type="entry name" value="YceG"/>
    <property type="match status" value="1"/>
</dbReference>
<dbReference type="GO" id="GO:0071555">
    <property type="term" value="P:cell wall organization"/>
    <property type="evidence" value="ECO:0007669"/>
    <property type="project" value="UniProtKB-KW"/>
</dbReference>
<evidence type="ECO:0000256" key="1">
    <source>
        <dbReference type="ARBA" id="ARBA00022475"/>
    </source>
</evidence>
<dbReference type="CDD" id="cd08010">
    <property type="entry name" value="MltG_like"/>
    <property type="match status" value="1"/>
</dbReference>
<dbReference type="GO" id="GO:0008932">
    <property type="term" value="F:lytic endotransglycosylase activity"/>
    <property type="evidence" value="ECO:0007669"/>
    <property type="project" value="UniProtKB-UniRule"/>
</dbReference>
<evidence type="ECO:0000313" key="9">
    <source>
        <dbReference type="Proteomes" id="UP000886743"/>
    </source>
</evidence>
<feature type="transmembrane region" description="Helical" evidence="7">
    <location>
        <begin position="12"/>
        <end position="33"/>
    </location>
</feature>
<evidence type="ECO:0000256" key="2">
    <source>
        <dbReference type="ARBA" id="ARBA00022692"/>
    </source>
</evidence>
<dbReference type="NCBIfam" id="TIGR00247">
    <property type="entry name" value="endolytic transglycosylase MltG"/>
    <property type="match status" value="1"/>
</dbReference>
<dbReference type="PANTHER" id="PTHR30518">
    <property type="entry name" value="ENDOLYTIC MUREIN TRANSGLYCOSYLASE"/>
    <property type="match status" value="1"/>
</dbReference>
<reference evidence="8" key="2">
    <citation type="journal article" date="2021" name="PeerJ">
        <title>Extensive microbial diversity within the chicken gut microbiome revealed by metagenomics and culture.</title>
        <authorList>
            <person name="Gilroy R."/>
            <person name="Ravi A."/>
            <person name="Getino M."/>
            <person name="Pursley I."/>
            <person name="Horton D.L."/>
            <person name="Alikhan N.F."/>
            <person name="Baker D."/>
            <person name="Gharbi K."/>
            <person name="Hall N."/>
            <person name="Watson M."/>
            <person name="Adriaenssens E.M."/>
            <person name="Foster-Nyarko E."/>
            <person name="Jarju S."/>
            <person name="Secka A."/>
            <person name="Antonio M."/>
            <person name="Oren A."/>
            <person name="Chaudhuri R.R."/>
            <person name="La Ragione R."/>
            <person name="Hildebrand F."/>
            <person name="Pallen M.J."/>
        </authorList>
    </citation>
    <scope>NUCLEOTIDE SEQUENCE</scope>
    <source>
        <strain evidence="8">4920</strain>
    </source>
</reference>
<dbReference type="GO" id="GO:0009252">
    <property type="term" value="P:peptidoglycan biosynthetic process"/>
    <property type="evidence" value="ECO:0007669"/>
    <property type="project" value="UniProtKB-UniRule"/>
</dbReference>
<dbReference type="EMBL" id="DVOF01000195">
    <property type="protein sequence ID" value="HIV03236.1"/>
    <property type="molecule type" value="Genomic_DNA"/>
</dbReference>
<feature type="site" description="Important for catalytic activity" evidence="7">
    <location>
        <position position="226"/>
    </location>
</feature>
<gene>
    <name evidence="7 8" type="primary">mltG</name>
    <name evidence="8" type="ORF">IAC74_06635</name>
</gene>